<comment type="caution">
    <text evidence="2">The sequence shown here is derived from an EMBL/GenBank/DDBJ whole genome shotgun (WGS) entry which is preliminary data.</text>
</comment>
<dbReference type="Pfam" id="PF09490">
    <property type="entry name" value="CbtA"/>
    <property type="match status" value="1"/>
</dbReference>
<feature type="transmembrane region" description="Helical" evidence="1">
    <location>
        <begin position="7"/>
        <end position="28"/>
    </location>
</feature>
<dbReference type="InterPro" id="IPR012666">
    <property type="entry name" value="CbtA_put"/>
</dbReference>
<accession>A0AAW9FMW1</accession>
<feature type="transmembrane region" description="Helical" evidence="1">
    <location>
        <begin position="142"/>
        <end position="159"/>
    </location>
</feature>
<gene>
    <name evidence="2" type="ORF">RMR22_19590</name>
</gene>
<organism evidence="2">
    <name type="scientific">Agrobacterium rosae</name>
    <dbReference type="NCBI Taxonomy" id="1972867"/>
    <lineage>
        <taxon>Bacteria</taxon>
        <taxon>Pseudomonadati</taxon>
        <taxon>Pseudomonadota</taxon>
        <taxon>Alphaproteobacteria</taxon>
        <taxon>Hyphomicrobiales</taxon>
        <taxon>Rhizobiaceae</taxon>
        <taxon>Rhizobium/Agrobacterium group</taxon>
        <taxon>Agrobacterium</taxon>
    </lineage>
</organism>
<dbReference type="NCBIfam" id="TIGR02458">
    <property type="entry name" value="CbtA"/>
    <property type="match status" value="1"/>
</dbReference>
<dbReference type="RefSeq" id="WP_320203201.1">
    <property type="nucleotide sequence ID" value="NZ_CP192782.1"/>
</dbReference>
<evidence type="ECO:0000256" key="1">
    <source>
        <dbReference type="SAM" id="Phobius"/>
    </source>
</evidence>
<name>A0AAW9FMW1_9HYPH</name>
<keyword evidence="1" id="KW-1133">Transmembrane helix</keyword>
<proteinExistence type="predicted"/>
<dbReference type="AlphaFoldDB" id="A0AAW9FMW1"/>
<keyword evidence="1" id="KW-0812">Transmembrane</keyword>
<sequence>MSYFRSIVFCSVLIGLTVGLVITTIQYFGTTRLIAQAEVYESAGTAHEIEAKADHHEGDHAWEPEDGWERNAYTFAANSLTAIGYSLALLGLMSMQGKISDWKEGLFWGIAAFVCVMLAPMLGLPPELPGTPAGPLADRQLWWAGTALATAGGLWLLAFKRTPWIAVVAVALIVSPHLIGAPLAPEGEHALAPESLERQFVVAAVITSFVFWALLGSLSGVAAKRIAV</sequence>
<feature type="transmembrane region" description="Helical" evidence="1">
    <location>
        <begin position="72"/>
        <end position="93"/>
    </location>
</feature>
<feature type="transmembrane region" description="Helical" evidence="1">
    <location>
        <begin position="105"/>
        <end position="122"/>
    </location>
</feature>
<feature type="transmembrane region" description="Helical" evidence="1">
    <location>
        <begin position="200"/>
        <end position="223"/>
    </location>
</feature>
<protein>
    <submittedName>
        <fullName evidence="2">CbtA family protein</fullName>
    </submittedName>
</protein>
<keyword evidence="1" id="KW-0472">Membrane</keyword>
<feature type="transmembrane region" description="Helical" evidence="1">
    <location>
        <begin position="164"/>
        <end position="180"/>
    </location>
</feature>
<evidence type="ECO:0000313" key="2">
    <source>
        <dbReference type="EMBL" id="MDX8304466.1"/>
    </source>
</evidence>
<dbReference type="EMBL" id="JAVRAF010000007">
    <property type="protein sequence ID" value="MDX8304466.1"/>
    <property type="molecule type" value="Genomic_DNA"/>
</dbReference>
<reference evidence="2" key="1">
    <citation type="journal article" date="2023" name="Phytobiomes J">
        <title>Deciphering the key players within the bacterial microbiota associated with aerial crown gall tumors on rhododendron: Insights into the gallobiome.</title>
        <authorList>
            <person name="Kuzmanovic N."/>
            <person name="Nesme J."/>
            <person name="Wolf J."/>
            <person name="Neumann-Schaal M."/>
            <person name="Petersen J."/>
            <person name="Fernandez-Gnecco G."/>
            <person name="Sproeer C."/>
            <person name="Bunk B."/>
            <person name="Overmann J."/>
            <person name="Sorensen S.J."/>
            <person name="Idczak E."/>
            <person name="Smalla K."/>
        </authorList>
    </citation>
    <scope>NUCLEOTIDE SEQUENCE</scope>
    <source>
        <strain evidence="2">Rho-11.1</strain>
    </source>
</reference>